<comment type="caution">
    <text evidence="1">The sequence shown here is derived from an EMBL/GenBank/DDBJ whole genome shotgun (WGS) entry which is preliminary data.</text>
</comment>
<name>A0A4C1SVB4_EUMVA</name>
<dbReference type="AlphaFoldDB" id="A0A4C1SVB4"/>
<protein>
    <submittedName>
        <fullName evidence="1">Uncharacterized protein</fullName>
    </submittedName>
</protein>
<organism evidence="1 2">
    <name type="scientific">Eumeta variegata</name>
    <name type="common">Bagworm moth</name>
    <name type="synonym">Eumeta japonica</name>
    <dbReference type="NCBI Taxonomy" id="151549"/>
    <lineage>
        <taxon>Eukaryota</taxon>
        <taxon>Metazoa</taxon>
        <taxon>Ecdysozoa</taxon>
        <taxon>Arthropoda</taxon>
        <taxon>Hexapoda</taxon>
        <taxon>Insecta</taxon>
        <taxon>Pterygota</taxon>
        <taxon>Neoptera</taxon>
        <taxon>Endopterygota</taxon>
        <taxon>Lepidoptera</taxon>
        <taxon>Glossata</taxon>
        <taxon>Ditrysia</taxon>
        <taxon>Tineoidea</taxon>
        <taxon>Psychidae</taxon>
        <taxon>Oiketicinae</taxon>
        <taxon>Eumeta</taxon>
    </lineage>
</organism>
<gene>
    <name evidence="1" type="ORF">EVAR_76727_1</name>
</gene>
<dbReference type="EMBL" id="BGZK01000017">
    <property type="protein sequence ID" value="GBP05277.1"/>
    <property type="molecule type" value="Genomic_DNA"/>
</dbReference>
<evidence type="ECO:0000313" key="1">
    <source>
        <dbReference type="EMBL" id="GBP05277.1"/>
    </source>
</evidence>
<reference evidence="1 2" key="1">
    <citation type="journal article" date="2019" name="Commun. Biol.">
        <title>The bagworm genome reveals a unique fibroin gene that provides high tensile strength.</title>
        <authorList>
            <person name="Kono N."/>
            <person name="Nakamura H."/>
            <person name="Ohtoshi R."/>
            <person name="Tomita M."/>
            <person name="Numata K."/>
            <person name="Arakawa K."/>
        </authorList>
    </citation>
    <scope>NUCLEOTIDE SEQUENCE [LARGE SCALE GENOMIC DNA]</scope>
</reference>
<dbReference type="Proteomes" id="UP000299102">
    <property type="component" value="Unassembled WGS sequence"/>
</dbReference>
<evidence type="ECO:0000313" key="2">
    <source>
        <dbReference type="Proteomes" id="UP000299102"/>
    </source>
</evidence>
<keyword evidence="2" id="KW-1185">Reference proteome</keyword>
<accession>A0A4C1SVB4</accession>
<dbReference type="OrthoDB" id="10017160at2759"/>
<proteinExistence type="predicted"/>
<sequence length="130" mass="15140">MKGETRPYINSENWFAEFKRDCISLSDEFRDGRLSIAVKNKNIEDVHPVVETDRYGKGGHFVNSSFVEEEFNLCPMNNDTIVHSVSTDPRSCVLRLIEKQIYSTRVIYYDVMRECDDEDGMLMLRNSSML</sequence>